<name>A0A6J4PVA1_9ACTN</name>
<proteinExistence type="predicted"/>
<dbReference type="AlphaFoldDB" id="A0A6J4PVA1"/>
<reference evidence="2" key="1">
    <citation type="submission" date="2020-02" db="EMBL/GenBank/DDBJ databases">
        <authorList>
            <person name="Meier V. D."/>
        </authorList>
    </citation>
    <scope>NUCLEOTIDE SEQUENCE</scope>
    <source>
        <strain evidence="2">AVDCRST_MAG03</strain>
    </source>
</reference>
<accession>A0A6J4PVA1</accession>
<protein>
    <submittedName>
        <fullName evidence="2">Acriflavin resistance protein / Multidrug efflux system CmeDEF</fullName>
    </submittedName>
</protein>
<evidence type="ECO:0000256" key="1">
    <source>
        <dbReference type="SAM" id="MobiDB-lite"/>
    </source>
</evidence>
<dbReference type="EMBL" id="CADCUT010000169">
    <property type="protein sequence ID" value="CAA9425031.1"/>
    <property type="molecule type" value="Genomic_DNA"/>
</dbReference>
<feature type="region of interest" description="Disordered" evidence="1">
    <location>
        <begin position="1"/>
        <end position="178"/>
    </location>
</feature>
<organism evidence="2">
    <name type="scientific">uncultured Rubrobacteraceae bacterium</name>
    <dbReference type="NCBI Taxonomy" id="349277"/>
    <lineage>
        <taxon>Bacteria</taxon>
        <taxon>Bacillati</taxon>
        <taxon>Actinomycetota</taxon>
        <taxon>Rubrobacteria</taxon>
        <taxon>Rubrobacterales</taxon>
        <taxon>Rubrobacteraceae</taxon>
        <taxon>environmental samples</taxon>
    </lineage>
</organism>
<feature type="compositionally biased region" description="Basic and acidic residues" evidence="1">
    <location>
        <begin position="144"/>
        <end position="160"/>
    </location>
</feature>
<feature type="compositionally biased region" description="Basic and acidic residues" evidence="1">
    <location>
        <begin position="113"/>
        <end position="122"/>
    </location>
</feature>
<feature type="compositionally biased region" description="Basic and acidic residues" evidence="1">
    <location>
        <begin position="79"/>
        <end position="92"/>
    </location>
</feature>
<gene>
    <name evidence="2" type="ORF">AVDCRST_MAG03-2819</name>
</gene>
<evidence type="ECO:0000313" key="2">
    <source>
        <dbReference type="EMBL" id="CAA9425031.1"/>
    </source>
</evidence>
<feature type="compositionally biased region" description="Basic residues" evidence="1">
    <location>
        <begin position="93"/>
        <end position="106"/>
    </location>
</feature>
<feature type="non-terminal residue" evidence="2">
    <location>
        <position position="1"/>
    </location>
</feature>
<feature type="compositionally biased region" description="Basic residues" evidence="1">
    <location>
        <begin position="123"/>
        <end position="135"/>
    </location>
</feature>
<sequence>ERGHSGELQEPAPLHPRRARAGVPDPGRVLRLPRNAAYHPARRPPHDGRGLRRPARHGHGPEPACAARRAAPHRHRRLQRDTSRGLRRERPRPPRHRGRGRLRGRKGAPAPDPDDRAGDHLRPRAARLRVRRRGERAHLQQPGDTRDRRPHHLDVPDPPRRPRRLLAGEGRQAAEEGL</sequence>
<feature type="non-terminal residue" evidence="2">
    <location>
        <position position="178"/>
    </location>
</feature>